<dbReference type="SUPFAM" id="SSF82895">
    <property type="entry name" value="TSP-1 type 1 repeat"/>
    <property type="match status" value="1"/>
</dbReference>
<dbReference type="PANTHER" id="PTHR13723:SF316">
    <property type="entry name" value="LONELY HEART, ISOFORM A"/>
    <property type="match status" value="1"/>
</dbReference>
<reference evidence="5" key="2">
    <citation type="submission" date="2025-09" db="UniProtKB">
        <authorList>
            <consortium name="Ensembl"/>
        </authorList>
    </citation>
    <scope>IDENTIFICATION</scope>
</reference>
<accession>A0A8C4R8E7</accession>
<keyword evidence="6" id="KW-1185">Reference proteome</keyword>
<evidence type="ECO:0000313" key="5">
    <source>
        <dbReference type="Ensembl" id="ENSEBUP00000025860.1"/>
    </source>
</evidence>
<dbReference type="PANTHER" id="PTHR13723">
    <property type="entry name" value="ADAMTS A DISINTEGRIN AND METALLOPROTEASE WITH THROMBOSPONDIN MOTIFS PROTEASE"/>
    <property type="match status" value="1"/>
</dbReference>
<sequence length="402" mass="45070">MASFDRLFPGSAARCWHKRCACGRQPFVGVIGILSLLCIWTNNCEGRLRNRDWAAVGSSVFQNASVHCLQGRCLAAQRVRQQLAHTSSPPARAFHFNFLPRILEGNPSPVITSKTERDHQLTKTTANVGPGQVAKLNSWKRAHPRTRRESISPTKDIPGTWGGWGPWSACTRTCGSGVAEQTRPCLPSHTFYPNPSVPYHLSYLRPSNIAAFSWFATPRHHRSAPSHHIVPRRISSPSNSWHRRVAQRWLLGAETIRARSKRSRTRRKELQQGQGPRASISCTGNYRRHRVCNTQACPPNRRDFRAVQCSNYNPKPFMGRYYEWQPFTDAGSNQACELNCKAVGYKFYVRQSARVVDGTPCDPPGNESAHGVCVEGSCEVKQHGMQRSTTGQSGTPRDEVEQ</sequence>
<protein>
    <recommendedName>
        <fullName evidence="4">ADAMTS/ADAMTS-like cysteine-rich domain-containing protein</fullName>
    </recommendedName>
</protein>
<dbReference type="Gene3D" id="2.20.100.10">
    <property type="entry name" value="Thrombospondin type-1 (TSP1) repeat"/>
    <property type="match status" value="1"/>
</dbReference>
<dbReference type="InterPro" id="IPR036383">
    <property type="entry name" value="TSP1_rpt_sf"/>
</dbReference>
<dbReference type="InterPro" id="IPR045371">
    <property type="entry name" value="ADAMTS_CR_3"/>
</dbReference>
<reference evidence="5" key="1">
    <citation type="submission" date="2025-08" db="UniProtKB">
        <authorList>
            <consortium name="Ensembl"/>
        </authorList>
    </citation>
    <scope>IDENTIFICATION</scope>
</reference>
<comment type="subcellular location">
    <subcellularLocation>
        <location evidence="1">Secreted</location>
    </subcellularLocation>
</comment>
<evidence type="ECO:0000313" key="6">
    <source>
        <dbReference type="Proteomes" id="UP000694388"/>
    </source>
</evidence>
<dbReference type="GO" id="GO:0030198">
    <property type="term" value="P:extracellular matrix organization"/>
    <property type="evidence" value="ECO:0007669"/>
    <property type="project" value="TreeGrafter"/>
</dbReference>
<proteinExistence type="predicted"/>
<dbReference type="PROSITE" id="PS50092">
    <property type="entry name" value="TSP1"/>
    <property type="match status" value="1"/>
</dbReference>
<evidence type="ECO:0000256" key="1">
    <source>
        <dbReference type="ARBA" id="ARBA00004613"/>
    </source>
</evidence>
<dbReference type="AlphaFoldDB" id="A0A8C4R8E7"/>
<feature type="domain" description="ADAMTS/ADAMTS-like cysteine-rich" evidence="4">
    <location>
        <begin position="319"/>
        <end position="380"/>
    </location>
</feature>
<evidence type="ECO:0000256" key="2">
    <source>
        <dbReference type="ARBA" id="ARBA00022525"/>
    </source>
</evidence>
<evidence type="ECO:0000259" key="4">
    <source>
        <dbReference type="Pfam" id="PF19236"/>
    </source>
</evidence>
<dbReference type="Pfam" id="PF19236">
    <property type="entry name" value="ADAMTS_CR_3"/>
    <property type="match status" value="1"/>
</dbReference>
<dbReference type="GO" id="GO:0005576">
    <property type="term" value="C:extracellular region"/>
    <property type="evidence" value="ECO:0007669"/>
    <property type="project" value="UniProtKB-SubCell"/>
</dbReference>
<keyword evidence="2" id="KW-0964">Secreted</keyword>
<dbReference type="GeneTree" id="ENSGT00940000156594"/>
<organism evidence="5 6">
    <name type="scientific">Eptatretus burgeri</name>
    <name type="common">Inshore hagfish</name>
    <dbReference type="NCBI Taxonomy" id="7764"/>
    <lineage>
        <taxon>Eukaryota</taxon>
        <taxon>Metazoa</taxon>
        <taxon>Chordata</taxon>
        <taxon>Craniata</taxon>
        <taxon>Vertebrata</taxon>
        <taxon>Cyclostomata</taxon>
        <taxon>Myxini</taxon>
        <taxon>Myxiniformes</taxon>
        <taxon>Myxinidae</taxon>
        <taxon>Eptatretinae</taxon>
        <taxon>Eptatretus</taxon>
    </lineage>
</organism>
<dbReference type="Proteomes" id="UP000694388">
    <property type="component" value="Unplaced"/>
</dbReference>
<dbReference type="InterPro" id="IPR000884">
    <property type="entry name" value="TSP1_rpt"/>
</dbReference>
<dbReference type="Pfam" id="PF00090">
    <property type="entry name" value="TSP_1"/>
    <property type="match status" value="1"/>
</dbReference>
<feature type="region of interest" description="Disordered" evidence="3">
    <location>
        <begin position="260"/>
        <end position="279"/>
    </location>
</feature>
<dbReference type="GO" id="GO:0031012">
    <property type="term" value="C:extracellular matrix"/>
    <property type="evidence" value="ECO:0007669"/>
    <property type="project" value="TreeGrafter"/>
</dbReference>
<dbReference type="InterPro" id="IPR050439">
    <property type="entry name" value="ADAMTS_ADAMTS-like"/>
</dbReference>
<evidence type="ECO:0000256" key="3">
    <source>
        <dbReference type="SAM" id="MobiDB-lite"/>
    </source>
</evidence>
<dbReference type="GO" id="GO:0004222">
    <property type="term" value="F:metalloendopeptidase activity"/>
    <property type="evidence" value="ECO:0007669"/>
    <property type="project" value="TreeGrafter"/>
</dbReference>
<name>A0A8C4R8E7_EPTBU</name>
<dbReference type="GO" id="GO:0006508">
    <property type="term" value="P:proteolysis"/>
    <property type="evidence" value="ECO:0007669"/>
    <property type="project" value="TreeGrafter"/>
</dbReference>
<dbReference type="Ensembl" id="ENSEBUT00000026436.1">
    <property type="protein sequence ID" value="ENSEBUP00000025860.1"/>
    <property type="gene ID" value="ENSEBUG00000015940.1"/>
</dbReference>